<dbReference type="RefSeq" id="WP_107152200.1">
    <property type="nucleotide sequence ID" value="NZ_PYUC01000009.1"/>
</dbReference>
<dbReference type="Proteomes" id="UP000240638">
    <property type="component" value="Unassembled WGS sequence"/>
</dbReference>
<name>A0A2T3XRI9_9BURK</name>
<dbReference type="GO" id="GO:0045892">
    <property type="term" value="P:negative regulation of DNA-templated transcription"/>
    <property type="evidence" value="ECO:0007669"/>
    <property type="project" value="TreeGrafter"/>
</dbReference>
<evidence type="ECO:0000313" key="6">
    <source>
        <dbReference type="Proteomes" id="UP000240638"/>
    </source>
</evidence>
<comment type="caution">
    <text evidence="5">The sequence shown here is derived from an EMBL/GenBank/DDBJ whole genome shotgun (WGS) entry which is preliminary data.</text>
</comment>
<dbReference type="EMBL" id="PYUC01000009">
    <property type="protein sequence ID" value="PTB19141.1"/>
    <property type="molecule type" value="Genomic_DNA"/>
</dbReference>
<dbReference type="InterPro" id="IPR028978">
    <property type="entry name" value="Chorismate_lyase_/UTRA_dom_sf"/>
</dbReference>
<organism evidence="5 6">
    <name type="scientific">Trinickia symbiotica</name>
    <dbReference type="NCBI Taxonomy" id="863227"/>
    <lineage>
        <taxon>Bacteria</taxon>
        <taxon>Pseudomonadati</taxon>
        <taxon>Pseudomonadota</taxon>
        <taxon>Betaproteobacteria</taxon>
        <taxon>Burkholderiales</taxon>
        <taxon>Burkholderiaceae</taxon>
        <taxon>Trinickia</taxon>
    </lineage>
</organism>
<dbReference type="PANTHER" id="PTHR44846:SF1">
    <property type="entry name" value="MANNOSYL-D-GLYCERATE TRANSPORT_METABOLISM SYSTEM REPRESSOR MNGR-RELATED"/>
    <property type="match status" value="1"/>
</dbReference>
<accession>A0A2T3XRI9</accession>
<dbReference type="InterPro" id="IPR011663">
    <property type="entry name" value="UTRA"/>
</dbReference>
<evidence type="ECO:0000313" key="5">
    <source>
        <dbReference type="EMBL" id="PTB19141.1"/>
    </source>
</evidence>
<dbReference type="SUPFAM" id="SSF64288">
    <property type="entry name" value="Chorismate lyase-like"/>
    <property type="match status" value="1"/>
</dbReference>
<dbReference type="SMART" id="SM00866">
    <property type="entry name" value="UTRA"/>
    <property type="match status" value="1"/>
</dbReference>
<dbReference type="PROSITE" id="PS50949">
    <property type="entry name" value="HTH_GNTR"/>
    <property type="match status" value="1"/>
</dbReference>
<dbReference type="CDD" id="cd07377">
    <property type="entry name" value="WHTH_GntR"/>
    <property type="match status" value="1"/>
</dbReference>
<dbReference type="Gene3D" id="3.40.1410.10">
    <property type="entry name" value="Chorismate lyase-like"/>
    <property type="match status" value="1"/>
</dbReference>
<dbReference type="InterPro" id="IPR000524">
    <property type="entry name" value="Tscrpt_reg_HTH_GntR"/>
</dbReference>
<dbReference type="Pfam" id="PF00392">
    <property type="entry name" value="GntR"/>
    <property type="match status" value="1"/>
</dbReference>
<gene>
    <name evidence="5" type="ORF">C9I57_19080</name>
</gene>
<dbReference type="InterPro" id="IPR036390">
    <property type="entry name" value="WH_DNA-bd_sf"/>
</dbReference>
<proteinExistence type="predicted"/>
<dbReference type="SMART" id="SM00345">
    <property type="entry name" value="HTH_GNTR"/>
    <property type="match status" value="1"/>
</dbReference>
<dbReference type="Pfam" id="PF07702">
    <property type="entry name" value="UTRA"/>
    <property type="match status" value="1"/>
</dbReference>
<keyword evidence="3" id="KW-0804">Transcription</keyword>
<reference evidence="5 6" key="1">
    <citation type="submission" date="2018-03" db="EMBL/GenBank/DDBJ databases">
        <title>Whole genome analyses suggest that Burkholderia sensu lato contains two further novel genera in the rhizoxinica-symbiotica group Mycetohabitans gen. nov., and Trinickia gen. nov.: implications for the evolution of diazotrophy and nodulation in the Burkholderiaceae.</title>
        <authorList>
            <person name="Estrada De Los Santos P."/>
            <person name="Palmer M."/>
            <person name="Chavez-Ramirez B."/>
            <person name="Steenkamp E.T."/>
            <person name="Hirsch A.M."/>
            <person name="Manyaka P."/>
            <person name="Maluk M."/>
            <person name="Lafos M."/>
            <person name="Crook M."/>
            <person name="Gross E."/>
            <person name="Simon M.F."/>
            <person name="Bueno Dos Reis Junior F."/>
            <person name="Poole P.S."/>
            <person name="Venter S.N."/>
            <person name="James E.K."/>
        </authorList>
    </citation>
    <scope>NUCLEOTIDE SEQUENCE [LARGE SCALE GENOMIC DNA]</scope>
    <source>
        <strain evidence="5 6">JPY-366</strain>
    </source>
</reference>
<dbReference type="PANTHER" id="PTHR44846">
    <property type="entry name" value="MANNOSYL-D-GLYCERATE TRANSPORT/METABOLISM SYSTEM REPRESSOR MNGR-RELATED"/>
    <property type="match status" value="1"/>
</dbReference>
<evidence type="ECO:0000256" key="2">
    <source>
        <dbReference type="ARBA" id="ARBA00023125"/>
    </source>
</evidence>
<evidence type="ECO:0000256" key="1">
    <source>
        <dbReference type="ARBA" id="ARBA00023015"/>
    </source>
</evidence>
<dbReference type="GO" id="GO:0003677">
    <property type="term" value="F:DNA binding"/>
    <property type="evidence" value="ECO:0007669"/>
    <property type="project" value="UniProtKB-KW"/>
</dbReference>
<sequence>MNTIMLATSAIGGTRYKEVKNAMLAALAASEWKGGEAIPSEKRLAERFGVSIGTLRKAIDELVADNILVRHQGLGTFVAQHQRDRHFFRFFRIVRQDGDKTYPTVSLASFKRTKASREIASALGIEPGERVFSFVNRLSLHGESVIVDHIAVAESRFPGLTEKALRERPSTLYNFYQDAFGINVVGTDERLRVAKADEMEAELLGVSTGTPLLEVRRIAYSYHHTPVEVRISHVNTERYEYMGASTTREETS</sequence>
<dbReference type="InterPro" id="IPR036388">
    <property type="entry name" value="WH-like_DNA-bd_sf"/>
</dbReference>
<dbReference type="InterPro" id="IPR050679">
    <property type="entry name" value="Bact_HTH_transcr_reg"/>
</dbReference>
<feature type="domain" description="HTH gntR-type" evidence="4">
    <location>
        <begin position="13"/>
        <end position="81"/>
    </location>
</feature>
<evidence type="ECO:0000256" key="3">
    <source>
        <dbReference type="ARBA" id="ARBA00023163"/>
    </source>
</evidence>
<dbReference type="AlphaFoldDB" id="A0A2T3XRI9"/>
<protein>
    <submittedName>
        <fullName evidence="5">GntR family transcriptional regulator</fullName>
    </submittedName>
</protein>
<dbReference type="Gene3D" id="1.10.10.10">
    <property type="entry name" value="Winged helix-like DNA-binding domain superfamily/Winged helix DNA-binding domain"/>
    <property type="match status" value="1"/>
</dbReference>
<dbReference type="PRINTS" id="PR00035">
    <property type="entry name" value="HTHGNTR"/>
</dbReference>
<evidence type="ECO:0000259" key="4">
    <source>
        <dbReference type="PROSITE" id="PS50949"/>
    </source>
</evidence>
<keyword evidence="1" id="KW-0805">Transcription regulation</keyword>
<keyword evidence="2" id="KW-0238">DNA-binding</keyword>
<dbReference type="GO" id="GO:0003700">
    <property type="term" value="F:DNA-binding transcription factor activity"/>
    <property type="evidence" value="ECO:0007669"/>
    <property type="project" value="InterPro"/>
</dbReference>
<dbReference type="SUPFAM" id="SSF46785">
    <property type="entry name" value="Winged helix' DNA-binding domain"/>
    <property type="match status" value="1"/>
</dbReference>